<feature type="region of interest" description="Disordered" evidence="1">
    <location>
        <begin position="329"/>
        <end position="359"/>
    </location>
</feature>
<dbReference type="EMBL" id="PYBV01000024">
    <property type="protein sequence ID" value="PYC68101.1"/>
    <property type="molecule type" value="Genomic_DNA"/>
</dbReference>
<name>A0A318NGU9_9ACTN</name>
<evidence type="ECO:0000313" key="5">
    <source>
        <dbReference type="Proteomes" id="UP000248333"/>
    </source>
</evidence>
<keyword evidence="3" id="KW-0732">Signal</keyword>
<keyword evidence="5" id="KW-1185">Reference proteome</keyword>
<keyword evidence="2" id="KW-0812">Transmembrane</keyword>
<dbReference type="Proteomes" id="UP000248333">
    <property type="component" value="Unassembled WGS sequence"/>
</dbReference>
<dbReference type="AlphaFoldDB" id="A0A318NGU9"/>
<feature type="chain" id="PRO_5038501970" description="DUF916 domain-containing protein" evidence="3">
    <location>
        <begin position="28"/>
        <end position="359"/>
    </location>
</feature>
<dbReference type="RefSeq" id="WP_110565134.1">
    <property type="nucleotide sequence ID" value="NZ_PYBV01000024.1"/>
</dbReference>
<organism evidence="4 5">
    <name type="scientific">Micromonospora arborensis</name>
    <dbReference type="NCBI Taxonomy" id="2116518"/>
    <lineage>
        <taxon>Bacteria</taxon>
        <taxon>Bacillati</taxon>
        <taxon>Actinomycetota</taxon>
        <taxon>Actinomycetes</taxon>
        <taxon>Micromonosporales</taxon>
        <taxon>Micromonosporaceae</taxon>
        <taxon>Micromonospora</taxon>
    </lineage>
</organism>
<evidence type="ECO:0000256" key="1">
    <source>
        <dbReference type="SAM" id="MobiDB-lite"/>
    </source>
</evidence>
<gene>
    <name evidence="4" type="ORF">C7C45_19570</name>
</gene>
<accession>A0A318NGU9</accession>
<reference evidence="4 5" key="1">
    <citation type="submission" date="2018-03" db="EMBL/GenBank/DDBJ databases">
        <title>Bioinformatic expansion and discovery of thiopeptide antibiotics.</title>
        <authorList>
            <person name="Schwalen C.J."/>
            <person name="Hudson G.A."/>
            <person name="Mitchell D.A."/>
        </authorList>
    </citation>
    <scope>NUCLEOTIDE SEQUENCE [LARGE SCALE GENOMIC DNA]</scope>
    <source>
        <strain evidence="4 5">NRRL 8041</strain>
    </source>
</reference>
<protein>
    <recommendedName>
        <fullName evidence="6">DUF916 domain-containing protein</fullName>
    </recommendedName>
</protein>
<sequence length="359" mass="37945">MTVSPLRRALTVLAVATFTVAAAPAVAAAEPDPKALTWTVQPATASGPDERRWINASLDPGKVVTEHLAVRNFSRNAVVFSLKAADGYLTDKGRFNMLSSDRPSVDGGTWIDVQERVTVGPDETKVVPFTITVPKDATPGDHPAGIAATVTSTGGTVNVESRVGFRVMVRVNGSVRAALPIQGLTTTYTPSWNPFAAGTARVRYTVVNDGNVWVSGTSRVAVSDLLGVTDHDATSAVEELLPGGSRQVETRADGVWALGRLRTTVTTSPALLGDGQAGADLRPVTATVTTWVVPWAQLGLLCLLVVLLIGARAAARHRRRRLAGLLDRARQEGRQEGQESVLVGGAPSRAEPDPDDARR</sequence>
<proteinExistence type="predicted"/>
<evidence type="ECO:0000313" key="4">
    <source>
        <dbReference type="EMBL" id="PYC68101.1"/>
    </source>
</evidence>
<feature type="transmembrane region" description="Helical" evidence="2">
    <location>
        <begin position="291"/>
        <end position="311"/>
    </location>
</feature>
<dbReference type="OrthoDB" id="4336304at2"/>
<evidence type="ECO:0000256" key="3">
    <source>
        <dbReference type="SAM" id="SignalP"/>
    </source>
</evidence>
<feature type="signal peptide" evidence="3">
    <location>
        <begin position="1"/>
        <end position="27"/>
    </location>
</feature>
<evidence type="ECO:0008006" key="6">
    <source>
        <dbReference type="Google" id="ProtNLM"/>
    </source>
</evidence>
<keyword evidence="2" id="KW-0472">Membrane</keyword>
<feature type="compositionally biased region" description="Basic and acidic residues" evidence="1">
    <location>
        <begin position="350"/>
        <end position="359"/>
    </location>
</feature>
<comment type="caution">
    <text evidence="4">The sequence shown here is derived from an EMBL/GenBank/DDBJ whole genome shotgun (WGS) entry which is preliminary data.</text>
</comment>
<keyword evidence="2" id="KW-1133">Transmembrane helix</keyword>
<evidence type="ECO:0000256" key="2">
    <source>
        <dbReference type="SAM" id="Phobius"/>
    </source>
</evidence>